<accession>A0A0M1VSV3</accession>
<proteinExistence type="inferred from homology"/>
<evidence type="ECO:0000256" key="4">
    <source>
        <dbReference type="ARBA" id="ARBA00022679"/>
    </source>
</evidence>
<feature type="active site" evidence="12">
    <location>
        <position position="225"/>
    </location>
</feature>
<dbReference type="InterPro" id="IPR025202">
    <property type="entry name" value="PLD-like_dom"/>
</dbReference>
<evidence type="ECO:0000256" key="5">
    <source>
        <dbReference type="ARBA" id="ARBA00022692"/>
    </source>
</evidence>
<dbReference type="Proteomes" id="UP000004925">
    <property type="component" value="Unassembled WGS sequence"/>
</dbReference>
<feature type="transmembrane region" description="Helical" evidence="12">
    <location>
        <begin position="39"/>
        <end position="62"/>
    </location>
</feature>
<keyword evidence="6" id="KW-0677">Repeat</keyword>
<dbReference type="InterPro" id="IPR030874">
    <property type="entry name" value="Cardiolipin_synth_Firmi"/>
</dbReference>
<comment type="caution">
    <text evidence="15">The sequence shown here is derived from an EMBL/GenBank/DDBJ whole genome shotgun (WGS) entry which is preliminary data.</text>
</comment>
<comment type="catalytic activity">
    <reaction evidence="12">
        <text>2 a 1,2-diacyl-sn-glycero-3-phospho-(1'-sn-glycerol) = a cardiolipin + glycerol</text>
        <dbReference type="Rhea" id="RHEA:31451"/>
        <dbReference type="ChEBI" id="CHEBI:17754"/>
        <dbReference type="ChEBI" id="CHEBI:62237"/>
        <dbReference type="ChEBI" id="CHEBI:64716"/>
    </reaction>
</comment>
<keyword evidence="7 12" id="KW-1133">Transmembrane helix</keyword>
<dbReference type="InterPro" id="IPR001736">
    <property type="entry name" value="PLipase_D/transphosphatidylase"/>
</dbReference>
<keyword evidence="11 12" id="KW-1208">Phospholipid metabolism</keyword>
<dbReference type="InterPro" id="IPR027379">
    <property type="entry name" value="CLS_N"/>
</dbReference>
<keyword evidence="9 12" id="KW-0472">Membrane</keyword>
<feature type="active site" evidence="12">
    <location>
        <position position="397"/>
    </location>
</feature>
<dbReference type="Pfam" id="PF13396">
    <property type="entry name" value="PLDc_N"/>
    <property type="match status" value="1"/>
</dbReference>
<dbReference type="GO" id="GO:0005886">
    <property type="term" value="C:plasma membrane"/>
    <property type="evidence" value="ECO:0007669"/>
    <property type="project" value="UniProtKB-SubCell"/>
</dbReference>
<evidence type="ECO:0000256" key="10">
    <source>
        <dbReference type="ARBA" id="ARBA00023209"/>
    </source>
</evidence>
<evidence type="ECO:0000256" key="8">
    <source>
        <dbReference type="ARBA" id="ARBA00023098"/>
    </source>
</evidence>
<dbReference type="SMART" id="SM00155">
    <property type="entry name" value="PLDc"/>
    <property type="match status" value="2"/>
</dbReference>
<keyword evidence="2 12" id="KW-1003">Cell membrane</keyword>
<evidence type="ECO:0000256" key="3">
    <source>
        <dbReference type="ARBA" id="ARBA00022516"/>
    </source>
</evidence>
<dbReference type="HOGENOM" id="CLU_038053_1_1_0"/>
<evidence type="ECO:0000256" key="13">
    <source>
        <dbReference type="NCBIfam" id="TIGR04265"/>
    </source>
</evidence>
<dbReference type="RefSeq" id="WP_005892629.1">
    <property type="nucleotide sequence ID" value="NZ_KQ235735.1"/>
</dbReference>
<dbReference type="GO" id="GO:0032049">
    <property type="term" value="P:cardiolipin biosynthetic process"/>
    <property type="evidence" value="ECO:0007669"/>
    <property type="project" value="UniProtKB-UniRule"/>
</dbReference>
<evidence type="ECO:0000259" key="14">
    <source>
        <dbReference type="PROSITE" id="PS50035"/>
    </source>
</evidence>
<feature type="active site" evidence="12">
    <location>
        <position position="218"/>
    </location>
</feature>
<feature type="active site" evidence="12">
    <location>
        <position position="404"/>
    </location>
</feature>
<evidence type="ECO:0000313" key="16">
    <source>
        <dbReference type="Proteomes" id="UP000004925"/>
    </source>
</evidence>
<name>A0A0M1VSV3_FUSVC</name>
<evidence type="ECO:0000256" key="6">
    <source>
        <dbReference type="ARBA" id="ARBA00022737"/>
    </source>
</evidence>
<evidence type="ECO:0000313" key="15">
    <source>
        <dbReference type="EMBL" id="EEO39724.1"/>
    </source>
</evidence>
<feature type="domain" description="PLD phosphodiesterase" evidence="14">
    <location>
        <begin position="392"/>
        <end position="419"/>
    </location>
</feature>
<dbReference type="HAMAP" id="MF_01916">
    <property type="entry name" value="Cardiolipin_synth_Cls"/>
    <property type="match status" value="1"/>
</dbReference>
<feature type="active site" evidence="12">
    <location>
        <position position="220"/>
    </location>
</feature>
<comment type="subcellular location">
    <subcellularLocation>
        <location evidence="1 12">Cell membrane</location>
        <topology evidence="1 12">Multi-pass membrane protein</topology>
    </subcellularLocation>
</comment>
<evidence type="ECO:0000256" key="1">
    <source>
        <dbReference type="ARBA" id="ARBA00004651"/>
    </source>
</evidence>
<dbReference type="PANTHER" id="PTHR21248:SF22">
    <property type="entry name" value="PHOSPHOLIPASE D"/>
    <property type="match status" value="1"/>
</dbReference>
<gene>
    <name evidence="15" type="ORF">FSCG_00437</name>
</gene>
<keyword evidence="3 12" id="KW-0444">Lipid biosynthesis</keyword>
<dbReference type="Pfam" id="PF13091">
    <property type="entry name" value="PLDc_2"/>
    <property type="match status" value="2"/>
</dbReference>
<keyword evidence="8 12" id="KW-0443">Lipid metabolism</keyword>
<dbReference type="PANTHER" id="PTHR21248">
    <property type="entry name" value="CARDIOLIPIN SYNTHASE"/>
    <property type="match status" value="1"/>
</dbReference>
<keyword evidence="10 12" id="KW-0594">Phospholipid biosynthesis</keyword>
<dbReference type="GeneID" id="79800430"/>
<sequence length="479" mass="56556">MQDISKILLTFVQFFLQYVWVANLFFIIVIIMIEKKNPLYTILWIFLLTLMPYVGFFIYLFFGLTFKKKRVANKIYKLKKLKSRKNVSKADREELRRWKGLITYLEMSTDNYITSNNDIEAYFTGKEFFSNLKKEIANAKKFINMEYFIFQFDGIGKEIADLLIEKAKEGIEVNLIIDGVNLANRKLNEYFKNTGVNLHLFFRTYIPIFNIRLNYRDHRKVTIIDNRVAFVGGMNIGDEYLGKGEIGYWRDTSVKIYGDIVSSFEKEFYFSLSIVKNKYLKDEKPSNEISLKYEEEDSVYMQLISSGPNYEFPVIRDNYIKLIQEARKSVFIQTPYFVPDDLLLDTLKSAVLSGIDVKIMIPNKADHPFIYWINQYYVAELLRLGANIYRYENGFIHSKTILVDEEVVSVGTCNFDYRSFYLNFEINLNIYNKDVANSFKTQYYKDIAISKKLTFADFKKRSIFTKVRESVFRLLSPIM</sequence>
<dbReference type="InterPro" id="IPR022924">
    <property type="entry name" value="Cardiolipin_synthase"/>
</dbReference>
<evidence type="ECO:0000256" key="11">
    <source>
        <dbReference type="ARBA" id="ARBA00023264"/>
    </source>
</evidence>
<dbReference type="eggNOG" id="COG1502">
    <property type="taxonomic scope" value="Bacteria"/>
</dbReference>
<dbReference type="EMBL" id="ACDE02000013">
    <property type="protein sequence ID" value="EEO39724.1"/>
    <property type="molecule type" value="Genomic_DNA"/>
</dbReference>
<feature type="transmembrane region" description="Helical" evidence="12">
    <location>
        <begin position="7"/>
        <end position="33"/>
    </location>
</feature>
<dbReference type="CDD" id="cd09110">
    <property type="entry name" value="PLDc_CLS_1"/>
    <property type="match status" value="1"/>
</dbReference>
<evidence type="ECO:0000256" key="12">
    <source>
        <dbReference type="HAMAP-Rule" id="MF_01916"/>
    </source>
</evidence>
<comment type="similarity">
    <text evidence="12">Belongs to the phospholipase D family. Cardiolipin synthase subfamily.</text>
</comment>
<evidence type="ECO:0000256" key="2">
    <source>
        <dbReference type="ARBA" id="ARBA00022475"/>
    </source>
</evidence>
<dbReference type="PROSITE" id="PS50035">
    <property type="entry name" value="PLD"/>
    <property type="match status" value="2"/>
</dbReference>
<feature type="active site" evidence="12">
    <location>
        <position position="399"/>
    </location>
</feature>
<evidence type="ECO:0000256" key="9">
    <source>
        <dbReference type="ARBA" id="ARBA00023136"/>
    </source>
</evidence>
<dbReference type="Gene3D" id="3.30.870.10">
    <property type="entry name" value="Endonuclease Chain A"/>
    <property type="match status" value="2"/>
</dbReference>
<protein>
    <recommendedName>
        <fullName evidence="12 13">Cardiolipin synthase</fullName>
        <shortName evidence="12">CL synthase</shortName>
        <ecNumber evidence="12 13">2.7.8.-</ecNumber>
    </recommendedName>
</protein>
<keyword evidence="4 12" id="KW-0808">Transferase</keyword>
<dbReference type="SUPFAM" id="SSF56024">
    <property type="entry name" value="Phospholipase D/nuclease"/>
    <property type="match status" value="2"/>
</dbReference>
<organism evidence="15 16">
    <name type="scientific">Fusobacterium vincentii 4_1_13</name>
    <dbReference type="NCBI Taxonomy" id="469606"/>
    <lineage>
        <taxon>Bacteria</taxon>
        <taxon>Fusobacteriati</taxon>
        <taxon>Fusobacteriota</taxon>
        <taxon>Fusobacteriia</taxon>
        <taxon>Fusobacteriales</taxon>
        <taxon>Fusobacteriaceae</taxon>
        <taxon>Fusobacterium</taxon>
    </lineage>
</organism>
<feature type="domain" description="PLD phosphodiesterase" evidence="14">
    <location>
        <begin position="213"/>
        <end position="240"/>
    </location>
</feature>
<dbReference type="CDD" id="cd09112">
    <property type="entry name" value="PLDc_CLS_2"/>
    <property type="match status" value="1"/>
</dbReference>
<keyword evidence="5 12" id="KW-0812">Transmembrane</keyword>
<dbReference type="EC" id="2.7.8.-" evidence="12 13"/>
<dbReference type="NCBIfam" id="TIGR04265">
    <property type="entry name" value="bac_cardiolipin"/>
    <property type="match status" value="1"/>
</dbReference>
<dbReference type="AlphaFoldDB" id="A0A0M1VSV3"/>
<dbReference type="GO" id="GO:0008808">
    <property type="term" value="F:cardiolipin synthase activity"/>
    <property type="evidence" value="ECO:0007669"/>
    <property type="project" value="UniProtKB-UniRule"/>
</dbReference>
<evidence type="ECO:0000256" key="7">
    <source>
        <dbReference type="ARBA" id="ARBA00022989"/>
    </source>
</evidence>
<comment type="function">
    <text evidence="12">Catalyzes the reversible phosphatidyl group transfer from one phosphatidylglycerol molecule to another to form cardiolipin (CL) (diphosphatidylglycerol) and glycerol.</text>
</comment>
<reference evidence="15 16" key="1">
    <citation type="submission" date="2011-10" db="EMBL/GenBank/DDBJ databases">
        <title>The Genome Sequence of Fusobacterium sp. 4_1_13.</title>
        <authorList>
            <consortium name="The Broad Institute Genome Sequencing Platform"/>
            <person name="Earl A."/>
            <person name="Ward D."/>
            <person name="Feldgarden M."/>
            <person name="Gevers D."/>
            <person name="Strauss J."/>
            <person name="Ambrose C."/>
            <person name="Allen-Vercoe E."/>
            <person name="Young S.K."/>
            <person name="Zeng Q."/>
            <person name="Gargeya S."/>
            <person name="Fitzgerald M."/>
            <person name="Haas B."/>
            <person name="Abouelleil A."/>
            <person name="Alvarado L."/>
            <person name="Arachchi H.M."/>
            <person name="Berlin A."/>
            <person name="Brown A."/>
            <person name="Chapman S.B."/>
            <person name="Chen Z."/>
            <person name="Dunbar C."/>
            <person name="Freedman E."/>
            <person name="Gearin G."/>
            <person name="Goldberg J."/>
            <person name="Griggs A."/>
            <person name="Gujja S."/>
            <person name="Heiman D."/>
            <person name="Howarth C."/>
            <person name="Larson L."/>
            <person name="Lui A."/>
            <person name="MacDonald P.J."/>
            <person name="Montmayeur A."/>
            <person name="Murphy C."/>
            <person name="Neiman D."/>
            <person name="Pearson M."/>
            <person name="Priest M."/>
            <person name="Roberts A."/>
            <person name="Saif S."/>
            <person name="Shea T."/>
            <person name="Shenoy N."/>
            <person name="Sisk P."/>
            <person name="Stolte C."/>
            <person name="Sykes S."/>
            <person name="Wortman J."/>
            <person name="Nusbaum C."/>
            <person name="Birren B."/>
        </authorList>
    </citation>
    <scope>NUCLEOTIDE SEQUENCE [LARGE SCALE GENOMIC DNA]</scope>
    <source>
        <strain evidence="15 16">4_1_13</strain>
    </source>
</reference>